<dbReference type="InterPro" id="IPR017628">
    <property type="entry name" value="OHmuconic_semiald_DH"/>
</dbReference>
<evidence type="ECO:0000256" key="6">
    <source>
        <dbReference type="SAM" id="MobiDB-lite"/>
    </source>
</evidence>
<gene>
    <name evidence="8" type="ORF">EWE75_15815</name>
</gene>
<dbReference type="SUPFAM" id="SSF53720">
    <property type="entry name" value="ALDH-like"/>
    <property type="match status" value="1"/>
</dbReference>
<keyword evidence="3" id="KW-0520">NAD</keyword>
<evidence type="ECO:0000256" key="1">
    <source>
        <dbReference type="ARBA" id="ARBA00009986"/>
    </source>
</evidence>
<comment type="caution">
    <text evidence="8">The sequence shown here is derived from an EMBL/GenBank/DDBJ whole genome shotgun (WGS) entry which is preliminary data.</text>
</comment>
<evidence type="ECO:0000256" key="4">
    <source>
        <dbReference type="PROSITE-ProRule" id="PRU10007"/>
    </source>
</evidence>
<dbReference type="CDD" id="cd07093">
    <property type="entry name" value="ALDH_F8_HMSADH"/>
    <property type="match status" value="1"/>
</dbReference>
<dbReference type="Proteomes" id="UP000292085">
    <property type="component" value="Unassembled WGS sequence"/>
</dbReference>
<feature type="domain" description="Aldehyde dehydrogenase" evidence="7">
    <location>
        <begin position="31"/>
        <end position="496"/>
    </location>
</feature>
<reference evidence="8 9" key="1">
    <citation type="submission" date="2019-02" db="EMBL/GenBank/DDBJ databases">
        <authorList>
            <person name="Li Y."/>
        </authorList>
    </citation>
    <scope>NUCLEOTIDE SEQUENCE [LARGE SCALE GENOMIC DNA]</scope>
    <source>
        <strain evidence="8 9">3-7</strain>
    </source>
</reference>
<dbReference type="InterPro" id="IPR029510">
    <property type="entry name" value="Ald_DH_CS_GLU"/>
</dbReference>
<proteinExistence type="inferred from homology"/>
<dbReference type="OrthoDB" id="9802947at2"/>
<dbReference type="AlphaFoldDB" id="A0A4Q6Y2E7"/>
<dbReference type="PROSITE" id="PS00687">
    <property type="entry name" value="ALDEHYDE_DEHYDR_GLU"/>
    <property type="match status" value="1"/>
</dbReference>
<keyword evidence="9" id="KW-1185">Reference proteome</keyword>
<protein>
    <submittedName>
        <fullName evidence="8">2-hydroxymuconic semialdehyde dehydrogenase</fullName>
        <ecNumber evidence="8">1.2.1.85</ecNumber>
    </submittedName>
</protein>
<dbReference type="FunFam" id="3.40.309.10:FF:000012">
    <property type="entry name" value="Betaine aldehyde dehydrogenase"/>
    <property type="match status" value="1"/>
</dbReference>
<organism evidence="8 9">
    <name type="scientific">Sphingomonas populi</name>
    <dbReference type="NCBI Taxonomy" id="2484750"/>
    <lineage>
        <taxon>Bacteria</taxon>
        <taxon>Pseudomonadati</taxon>
        <taxon>Pseudomonadota</taxon>
        <taxon>Alphaproteobacteria</taxon>
        <taxon>Sphingomonadales</taxon>
        <taxon>Sphingomonadaceae</taxon>
        <taxon>Sphingomonas</taxon>
    </lineage>
</organism>
<evidence type="ECO:0000313" key="9">
    <source>
        <dbReference type="Proteomes" id="UP000292085"/>
    </source>
</evidence>
<dbReference type="InterPro" id="IPR016163">
    <property type="entry name" value="Ald_DH_C"/>
</dbReference>
<dbReference type="PANTHER" id="PTHR43720">
    <property type="entry name" value="2-AMINOMUCONIC SEMIALDEHYDE DEHYDROGENASE"/>
    <property type="match status" value="1"/>
</dbReference>
<dbReference type="EMBL" id="SGIS01000025">
    <property type="protein sequence ID" value="RZF63499.1"/>
    <property type="molecule type" value="Genomic_DNA"/>
</dbReference>
<dbReference type="FunFam" id="3.40.605.10:FF:000007">
    <property type="entry name" value="NAD/NADP-dependent betaine aldehyde dehydrogenase"/>
    <property type="match status" value="1"/>
</dbReference>
<evidence type="ECO:0000259" key="7">
    <source>
        <dbReference type="Pfam" id="PF00171"/>
    </source>
</evidence>
<dbReference type="NCBIfam" id="TIGR03216">
    <property type="entry name" value="OH_muco_semi_DH"/>
    <property type="match status" value="1"/>
</dbReference>
<dbReference type="Pfam" id="PF00171">
    <property type="entry name" value="Aldedh"/>
    <property type="match status" value="1"/>
</dbReference>
<evidence type="ECO:0000256" key="2">
    <source>
        <dbReference type="ARBA" id="ARBA00023002"/>
    </source>
</evidence>
<dbReference type="InterPro" id="IPR015590">
    <property type="entry name" value="Aldehyde_DH_dom"/>
</dbReference>
<dbReference type="PANTHER" id="PTHR43720:SF2">
    <property type="entry name" value="2-AMINOMUCONIC SEMIALDEHYDE DEHYDROGENASE"/>
    <property type="match status" value="1"/>
</dbReference>
<dbReference type="EC" id="1.2.1.85" evidence="8"/>
<dbReference type="PROSITE" id="PS00070">
    <property type="entry name" value="ALDEHYDE_DEHYDR_CYS"/>
    <property type="match status" value="1"/>
</dbReference>
<sequence>MDKTSSSARPTDDNSGSDTPLRRCWVGGQWRESGATFVKTSPVDGHCVAHVVEADKALIDDAVAAARRAAAGEWGRFSASQRKALLHRIADGIENRFEEFVAAEVGDTGRPVEQARILDIRRGVANFRLFADLVADASGEVYETETPDGEGALSYTISRPHGVVAIISPWNLPFLLLTWKIAPALALGNAVVVKPSEETPSSATLLCEVIAEAGMPAGGFNLIHGHGAGAAGEFLTRHPGIDAITFTGETGTGQAIMRAAAEGVRPVSFELGGKNAALVFADADLEKALDGVARSTFLNCGQVCLCTERVYVERPIFEQFVAGMKARAERMVYGGSDAVTGLGPLISHEHREKVLGYYRLALEEGATVVVGGGTPQFGDDRDGGSWVEPTVITGLPQTARCLQEEVFGPITHIAPFDTEEEAIGLANDTVYGLAAAVWTRDVSRAHRVSRRMRVGITWVNTWFQRDLRTPFGGVRLSGLGREGGRHSLDFYCQPMTICVKI</sequence>
<name>A0A4Q6Y2E7_9SPHN</name>
<dbReference type="InterPro" id="IPR016160">
    <property type="entry name" value="Ald_DH_CS_CYS"/>
</dbReference>
<evidence type="ECO:0000256" key="3">
    <source>
        <dbReference type="ARBA" id="ARBA00023027"/>
    </source>
</evidence>
<keyword evidence="2 5" id="KW-0560">Oxidoreductase</keyword>
<dbReference type="InterPro" id="IPR016162">
    <property type="entry name" value="Ald_DH_N"/>
</dbReference>
<evidence type="ECO:0000313" key="8">
    <source>
        <dbReference type="EMBL" id="RZF63499.1"/>
    </source>
</evidence>
<feature type="active site" evidence="4">
    <location>
        <position position="270"/>
    </location>
</feature>
<accession>A0A4Q6Y2E7</accession>
<comment type="similarity">
    <text evidence="1 5">Belongs to the aldehyde dehydrogenase family.</text>
</comment>
<evidence type="ECO:0000256" key="5">
    <source>
        <dbReference type="RuleBase" id="RU003345"/>
    </source>
</evidence>
<dbReference type="Gene3D" id="3.40.309.10">
    <property type="entry name" value="Aldehyde Dehydrogenase, Chain A, domain 2"/>
    <property type="match status" value="1"/>
</dbReference>
<feature type="compositionally biased region" description="Polar residues" evidence="6">
    <location>
        <begin position="1"/>
        <end position="18"/>
    </location>
</feature>
<dbReference type="GO" id="GO:0016620">
    <property type="term" value="F:oxidoreductase activity, acting on the aldehyde or oxo group of donors, NAD or NADP as acceptor"/>
    <property type="evidence" value="ECO:0007669"/>
    <property type="project" value="InterPro"/>
</dbReference>
<dbReference type="Gene3D" id="3.40.605.10">
    <property type="entry name" value="Aldehyde Dehydrogenase, Chain A, domain 1"/>
    <property type="match status" value="1"/>
</dbReference>
<feature type="region of interest" description="Disordered" evidence="6">
    <location>
        <begin position="1"/>
        <end position="22"/>
    </location>
</feature>
<dbReference type="InterPro" id="IPR016161">
    <property type="entry name" value="Ald_DH/histidinol_DH"/>
</dbReference>
<dbReference type="RefSeq" id="WP_130159069.1">
    <property type="nucleotide sequence ID" value="NZ_SGIS01000025.1"/>
</dbReference>